<dbReference type="Proteomes" id="UP000293952">
    <property type="component" value="Unassembled WGS sequence"/>
</dbReference>
<dbReference type="AlphaFoldDB" id="A0A4Q4KP22"/>
<dbReference type="EMBL" id="SETE01000002">
    <property type="protein sequence ID" value="RYM34878.1"/>
    <property type="molecule type" value="Genomic_DNA"/>
</dbReference>
<evidence type="ECO:0000313" key="4">
    <source>
        <dbReference type="EMBL" id="RYM34878.1"/>
    </source>
</evidence>
<proteinExistence type="predicted"/>
<feature type="domain" description="Glycosyl transferase family 1" evidence="2">
    <location>
        <begin position="214"/>
        <end position="365"/>
    </location>
</feature>
<dbReference type="RefSeq" id="WP_130092886.1">
    <property type="nucleotide sequence ID" value="NZ_SETE01000002.1"/>
</dbReference>
<sequence>MGKKSEKKVLFLASWYPSKENSTLGNFVQKHAELANEIANVDVLYAVDSETVDEITVVDELVNNVRTVIVYYPPIKSNVPFISTVLKKETYLLALRTGYKYLDNTYDVVHLNAVFPAGMFARWIKNNYGTPYVATVHWTGFLSHHKIYESLPFYVKRIYQQIFNNASKVLPVSDHLGKSLQKLDLINDYSVLNNVVKSEYFYPKETMESSGLPNRFLHISTFDDEHKNISGMLSAFSQLQDDFVLHLITEGEEAEVWTALEKYNIPKSKCIVNSKLSVDEIGNAMRAADCLVLFSNYETFSVVLAEAWTSGLPAIYSQCGGLTEINDSKLGVQIKSKDVAGLFKALKSFSKSNYSANNICNYAQKFSEEYIKSELLTIY</sequence>
<dbReference type="InterPro" id="IPR028098">
    <property type="entry name" value="Glyco_trans_4-like_N"/>
</dbReference>
<feature type="domain" description="Glycosyltransferase subfamily 4-like N-terminal" evidence="3">
    <location>
        <begin position="92"/>
        <end position="194"/>
    </location>
</feature>
<reference evidence="4 5" key="1">
    <citation type="submission" date="2019-02" db="EMBL/GenBank/DDBJ databases">
        <title>Genome sequence of the sea-ice species Brumimicrobium glaciale.</title>
        <authorList>
            <person name="Bowman J.P."/>
        </authorList>
    </citation>
    <scope>NUCLEOTIDE SEQUENCE [LARGE SCALE GENOMIC DNA]</scope>
    <source>
        <strain evidence="4 5">IC156</strain>
    </source>
</reference>
<name>A0A4Q4KP22_9FLAO</name>
<keyword evidence="5" id="KW-1185">Reference proteome</keyword>
<dbReference type="Gene3D" id="3.40.50.2000">
    <property type="entry name" value="Glycogen Phosphorylase B"/>
    <property type="match status" value="2"/>
</dbReference>
<dbReference type="GO" id="GO:0009103">
    <property type="term" value="P:lipopolysaccharide biosynthetic process"/>
    <property type="evidence" value="ECO:0007669"/>
    <property type="project" value="TreeGrafter"/>
</dbReference>
<keyword evidence="1 4" id="KW-0808">Transferase</keyword>
<evidence type="ECO:0000256" key="1">
    <source>
        <dbReference type="ARBA" id="ARBA00022679"/>
    </source>
</evidence>
<dbReference type="Pfam" id="PF13439">
    <property type="entry name" value="Glyco_transf_4"/>
    <property type="match status" value="1"/>
</dbReference>
<protein>
    <submittedName>
        <fullName evidence="4">Glycosyltransferase</fullName>
    </submittedName>
</protein>
<dbReference type="GO" id="GO:0016757">
    <property type="term" value="F:glycosyltransferase activity"/>
    <property type="evidence" value="ECO:0007669"/>
    <property type="project" value="InterPro"/>
</dbReference>
<evidence type="ECO:0000259" key="3">
    <source>
        <dbReference type="Pfam" id="PF13439"/>
    </source>
</evidence>
<gene>
    <name evidence="4" type="ORF">ERX46_05745</name>
</gene>
<organism evidence="4 5">
    <name type="scientific">Brumimicrobium glaciale</name>
    <dbReference type="NCBI Taxonomy" id="200475"/>
    <lineage>
        <taxon>Bacteria</taxon>
        <taxon>Pseudomonadati</taxon>
        <taxon>Bacteroidota</taxon>
        <taxon>Flavobacteriia</taxon>
        <taxon>Flavobacteriales</taxon>
        <taxon>Crocinitomicaceae</taxon>
        <taxon>Brumimicrobium</taxon>
    </lineage>
</organism>
<evidence type="ECO:0000313" key="5">
    <source>
        <dbReference type="Proteomes" id="UP000293952"/>
    </source>
</evidence>
<dbReference type="CDD" id="cd03801">
    <property type="entry name" value="GT4_PimA-like"/>
    <property type="match status" value="1"/>
</dbReference>
<dbReference type="PANTHER" id="PTHR46401:SF2">
    <property type="entry name" value="GLYCOSYLTRANSFERASE WBBK-RELATED"/>
    <property type="match status" value="1"/>
</dbReference>
<dbReference type="Pfam" id="PF00534">
    <property type="entry name" value="Glycos_transf_1"/>
    <property type="match status" value="1"/>
</dbReference>
<dbReference type="SUPFAM" id="SSF53756">
    <property type="entry name" value="UDP-Glycosyltransferase/glycogen phosphorylase"/>
    <property type="match status" value="1"/>
</dbReference>
<accession>A0A4Q4KP22</accession>
<dbReference type="PANTHER" id="PTHR46401">
    <property type="entry name" value="GLYCOSYLTRANSFERASE WBBK-RELATED"/>
    <property type="match status" value="1"/>
</dbReference>
<comment type="caution">
    <text evidence="4">The sequence shown here is derived from an EMBL/GenBank/DDBJ whole genome shotgun (WGS) entry which is preliminary data.</text>
</comment>
<dbReference type="OrthoDB" id="9795068at2"/>
<dbReference type="InterPro" id="IPR001296">
    <property type="entry name" value="Glyco_trans_1"/>
</dbReference>
<evidence type="ECO:0000259" key="2">
    <source>
        <dbReference type="Pfam" id="PF00534"/>
    </source>
</evidence>